<feature type="compositionally biased region" description="Polar residues" evidence="7">
    <location>
        <begin position="380"/>
        <end position="393"/>
    </location>
</feature>
<evidence type="ECO:0000313" key="9">
    <source>
        <dbReference type="Proteomes" id="UP000192067"/>
    </source>
</evidence>
<dbReference type="Proteomes" id="UP000192067">
    <property type="component" value="Plasmid pUC11B"/>
</dbReference>
<name>A0A1V0NJM9_LACLL</name>
<evidence type="ECO:0000256" key="2">
    <source>
        <dbReference type="ARBA" id="ARBA00008806"/>
    </source>
</evidence>
<keyword evidence="5" id="KW-1133">Transmembrane helix</keyword>
<dbReference type="EMBL" id="CP016721">
    <property type="protein sequence ID" value="ARE12266.1"/>
    <property type="molecule type" value="Genomic_DNA"/>
</dbReference>
<dbReference type="InterPro" id="IPR003688">
    <property type="entry name" value="TraG/VirD4"/>
</dbReference>
<dbReference type="Gene3D" id="3.40.50.300">
    <property type="entry name" value="P-loop containing nucleotide triphosphate hydrolases"/>
    <property type="match status" value="1"/>
</dbReference>
<proteinExistence type="inferred from homology"/>
<gene>
    <name evidence="8" type="ORF">LLUC11_pB21</name>
</gene>
<reference evidence="8 9" key="1">
    <citation type="journal article" date="2017" name="BMC Genomics">
        <title>Comparative and functional genomics of the Lactococcus lactis taxon; insights into evolution and niche adaptation.</title>
        <authorList>
            <person name="Kelleher P."/>
            <person name="Bottacini F."/>
            <person name="Mahony J."/>
            <person name="Kilcawley K.N."/>
            <person name="van Sinderen D."/>
        </authorList>
    </citation>
    <scope>NUCLEOTIDE SEQUENCE [LARGE SCALE GENOMIC DNA]</scope>
    <source>
        <strain evidence="8 9">UC11</strain>
    </source>
</reference>
<dbReference type="PANTHER" id="PTHR37937:SF1">
    <property type="entry name" value="CONJUGATIVE TRANSFER: DNA TRANSPORT"/>
    <property type="match status" value="1"/>
</dbReference>
<dbReference type="CDD" id="cd01127">
    <property type="entry name" value="TrwB_TraG_TraD_VirD4"/>
    <property type="match status" value="1"/>
</dbReference>
<dbReference type="GO" id="GO:0005886">
    <property type="term" value="C:plasma membrane"/>
    <property type="evidence" value="ECO:0007669"/>
    <property type="project" value="UniProtKB-SubCell"/>
</dbReference>
<dbReference type="PANTHER" id="PTHR37937">
    <property type="entry name" value="CONJUGATIVE TRANSFER: DNA TRANSPORT"/>
    <property type="match status" value="1"/>
</dbReference>
<dbReference type="NCBIfam" id="NF045973">
    <property type="entry name" value="conju_CD1115"/>
    <property type="match status" value="1"/>
</dbReference>
<geneLocation type="plasmid" evidence="8 9">
    <name>pUC11B</name>
</geneLocation>
<feature type="region of interest" description="Disordered" evidence="7">
    <location>
        <begin position="367"/>
        <end position="393"/>
    </location>
</feature>
<evidence type="ECO:0000256" key="1">
    <source>
        <dbReference type="ARBA" id="ARBA00004651"/>
    </source>
</evidence>
<keyword evidence="3" id="KW-1003">Cell membrane</keyword>
<dbReference type="InterPro" id="IPR027417">
    <property type="entry name" value="P-loop_NTPase"/>
</dbReference>
<evidence type="ECO:0000256" key="3">
    <source>
        <dbReference type="ARBA" id="ARBA00022475"/>
    </source>
</evidence>
<organism evidence="8 9">
    <name type="scientific">Lactococcus lactis subsp. lactis</name>
    <name type="common">Streptococcus lactis</name>
    <dbReference type="NCBI Taxonomy" id="1360"/>
    <lineage>
        <taxon>Bacteria</taxon>
        <taxon>Bacillati</taxon>
        <taxon>Bacillota</taxon>
        <taxon>Bacilli</taxon>
        <taxon>Lactobacillales</taxon>
        <taxon>Streptococcaceae</taxon>
        <taxon>Lactococcus</taxon>
    </lineage>
</organism>
<comment type="similarity">
    <text evidence="2">Belongs to the VirD4/TraG family.</text>
</comment>
<accession>A0A1V0NJM9</accession>
<dbReference type="SUPFAM" id="SSF52540">
    <property type="entry name" value="P-loop containing nucleoside triphosphate hydrolases"/>
    <property type="match status" value="1"/>
</dbReference>
<evidence type="ECO:0000313" key="8">
    <source>
        <dbReference type="EMBL" id="ARE12266.1"/>
    </source>
</evidence>
<dbReference type="Pfam" id="PF02534">
    <property type="entry name" value="T4SS-DNA_transf"/>
    <property type="match status" value="1"/>
</dbReference>
<evidence type="ECO:0000256" key="5">
    <source>
        <dbReference type="ARBA" id="ARBA00022989"/>
    </source>
</evidence>
<dbReference type="InterPro" id="IPR051539">
    <property type="entry name" value="T4SS-coupling_protein"/>
</dbReference>
<keyword evidence="4" id="KW-0812">Transmembrane</keyword>
<feature type="compositionally biased region" description="Basic and acidic residues" evidence="7">
    <location>
        <begin position="504"/>
        <end position="516"/>
    </location>
</feature>
<protein>
    <submittedName>
        <fullName evidence="8">Conjugal transfer protein</fullName>
    </submittedName>
</protein>
<sequence>MTGTILGIEKEAHKVLIQPTESKPNRNIMVFGGPGSYKTQSVVITNVLNETEHSQVITDPKGEVYELTGGVKEMQGYEVHVLNFMDMTNSDRHNPIDYVNKDIEASTVATKIVDSANKDGKRDVWYYSQRALLKALILYSRYEFEPKDRTMTGILDFLQEFDPANNEKGDSELDKQFMQLDRRHPARRSYELGFKKSQGEMQGSIIMSLLTTISDFVDEEVSQFTSFSDFHLQDIGRKKIALYVIIPVMDNSWESLINIFFSQLFNELYKLGAKHGAKLPINVDFWLDEFVNLGKFPTFEEFLATCRGYGIGVGIILQSLTQLYDKYKREKAESILGNCSVKICLNSANMTTAEYFEKMLGKTTVRIDTQSKSKQHNSKDSGGTSTSEGEQYSQRQLMTADEIMTLPEDESVIVFSNKHPLRVKKAFQFKLFKGATLLNPKSQANYSPTPSVEQLERYKERITEYHAYRLKQQEETKQAEDTAFQTQEQADKKEASKANETITDEQKAYLKKREALLADMQEQEQEQAPELPKESPLEVAEEDTTKEPEIAEQSDLMFENETENRSYSDYYATEDSPTAINFESEDE</sequence>
<evidence type="ECO:0000256" key="7">
    <source>
        <dbReference type="SAM" id="MobiDB-lite"/>
    </source>
</evidence>
<feature type="region of interest" description="Disordered" evidence="7">
    <location>
        <begin position="473"/>
        <end position="587"/>
    </location>
</feature>
<dbReference type="RefSeq" id="WP_080749467.1">
    <property type="nucleotide sequence ID" value="NZ_CP016721.3"/>
</dbReference>
<keyword evidence="8" id="KW-0614">Plasmid</keyword>
<dbReference type="AlphaFoldDB" id="A0A1V0NJM9"/>
<comment type="subcellular location">
    <subcellularLocation>
        <location evidence="1">Cell membrane</location>
        <topology evidence="1">Multi-pass membrane protein</topology>
    </subcellularLocation>
</comment>
<evidence type="ECO:0000256" key="4">
    <source>
        <dbReference type="ARBA" id="ARBA00022692"/>
    </source>
</evidence>
<evidence type="ECO:0000256" key="6">
    <source>
        <dbReference type="ARBA" id="ARBA00023136"/>
    </source>
</evidence>
<keyword evidence="6" id="KW-0472">Membrane</keyword>